<gene>
    <name evidence="1" type="ORF">UFOVP29_73</name>
</gene>
<evidence type="ECO:0000313" key="1">
    <source>
        <dbReference type="EMBL" id="CAB4122803.1"/>
    </source>
</evidence>
<sequence length="322" mass="33531">MAVNSNINPNFPLPGIDQSSRGFRDNFSTAKKEIENLQSKQIQLFGDCVSDPIAIDSGSGVIAINTQVLFHSLTVSGNQHGMLFNNSGIITSSSVYYDSANVRVGINTTTPRASLDVKNGIVIVGNTNTLTISSTVDARILTNTTNNLTIGTNNVPAIFVDRLGRVGIGHAPDRTLDVIGGEYDVARFTSTLNNTDVAVRLTTAQLNSSVGWVVENENSYAGGIRADVNGYISLHAGEMPGSGLQDGISRALTIDPISRFVGIGTATPTARLDVNGNLHVSGSLTIGGSTPTLLGSRGGNAALTNLITLLATAGFIIDGTSA</sequence>
<reference evidence="1" key="1">
    <citation type="submission" date="2020-04" db="EMBL/GenBank/DDBJ databases">
        <authorList>
            <person name="Chiriac C."/>
            <person name="Salcher M."/>
            <person name="Ghai R."/>
            <person name="Kavagutti S V."/>
        </authorList>
    </citation>
    <scope>NUCLEOTIDE SEQUENCE</scope>
</reference>
<accession>A0A6J5KNK6</accession>
<dbReference type="EMBL" id="LR796167">
    <property type="protein sequence ID" value="CAB4122803.1"/>
    <property type="molecule type" value="Genomic_DNA"/>
</dbReference>
<protein>
    <submittedName>
        <fullName evidence="1">Uncharacterized protein</fullName>
    </submittedName>
</protein>
<organism evidence="1">
    <name type="scientific">uncultured Caudovirales phage</name>
    <dbReference type="NCBI Taxonomy" id="2100421"/>
    <lineage>
        <taxon>Viruses</taxon>
        <taxon>Duplodnaviria</taxon>
        <taxon>Heunggongvirae</taxon>
        <taxon>Uroviricota</taxon>
        <taxon>Caudoviricetes</taxon>
        <taxon>Peduoviridae</taxon>
        <taxon>Maltschvirus</taxon>
        <taxon>Maltschvirus maltsch</taxon>
    </lineage>
</organism>
<proteinExistence type="predicted"/>
<name>A0A6J5KNK6_9CAUD</name>